<proteinExistence type="inferred from homology"/>
<dbReference type="EMBL" id="MH591094">
    <property type="protein sequence ID" value="AYC64329.1"/>
    <property type="molecule type" value="Genomic_DNA"/>
</dbReference>
<dbReference type="Gene3D" id="3.30.1490.10">
    <property type="match status" value="1"/>
</dbReference>
<dbReference type="GO" id="GO:0019843">
    <property type="term" value="F:rRNA binding"/>
    <property type="evidence" value="ECO:0007669"/>
    <property type="project" value="UniProtKB-UniRule"/>
</dbReference>
<keyword evidence="6" id="KW-0934">Plastid</keyword>
<accession>A0A386AY19</accession>
<sequence length="126" mass="14196">MINDSISDFFTRVRNANLIRRKKVFIPNNRTNKSLGNILLRHGFIEDLTVASSQLILILKYKNNQPIILNLKRLSRPGCRLYVNAKNTPQIFGRLGVVILSTSKGILSDREAAHHKIGGEILGFIS</sequence>
<keyword evidence="2 4" id="KW-0689">Ribosomal protein</keyword>
<comment type="function">
    <text evidence="4">One of the primary rRNA binding proteins, it binds directly to 16S rRNA central domain where it helps coordinate assembly of the platform of the 30S subunit.</text>
</comment>
<protein>
    <recommendedName>
        <fullName evidence="4">Small ribosomal subunit protein uS8c</fullName>
    </recommendedName>
</protein>
<dbReference type="GO" id="GO:0006412">
    <property type="term" value="P:translation"/>
    <property type="evidence" value="ECO:0007669"/>
    <property type="project" value="UniProtKB-UniRule"/>
</dbReference>
<dbReference type="PROSITE" id="PS00053">
    <property type="entry name" value="RIBOSOMAL_S8"/>
    <property type="match status" value="1"/>
</dbReference>
<dbReference type="InterPro" id="IPR035987">
    <property type="entry name" value="Ribosomal_uS8_sf"/>
</dbReference>
<dbReference type="HAMAP" id="MF_01302_B">
    <property type="entry name" value="Ribosomal_uS8_B"/>
    <property type="match status" value="1"/>
</dbReference>
<comment type="similarity">
    <text evidence="1 4 5">Belongs to the universal ribosomal protein uS8 family.</text>
</comment>
<evidence type="ECO:0000313" key="6">
    <source>
        <dbReference type="EMBL" id="AYC64329.1"/>
    </source>
</evidence>
<keyword evidence="4" id="KW-0694">RNA-binding</keyword>
<reference evidence="6" key="2">
    <citation type="journal article" date="2019" name="Mol. Phylogenet. Evol.">
        <title>Reassessment of the classification of bryopsidales (chlorophyta) based on chloroplast phylogenomic analyses.</title>
        <authorList>
            <person name="Cremen M.C."/>
            <person name="Leliaert F."/>
            <person name="West J."/>
            <person name="Lam D.W."/>
            <person name="Shimada S."/>
            <person name="Lopez-Bautista J.M."/>
            <person name="Verbruggen H."/>
        </authorList>
    </citation>
    <scope>NUCLEOTIDE SEQUENCE</scope>
</reference>
<organism evidence="6">
    <name type="scientific">Pseudochlorodesmis sp. HV01306a</name>
    <dbReference type="NCBI Taxonomy" id="2358488"/>
    <lineage>
        <taxon>Eukaryota</taxon>
        <taxon>Viridiplantae</taxon>
        <taxon>Chlorophyta</taxon>
        <taxon>core chlorophytes</taxon>
        <taxon>Ulvophyceae</taxon>
        <taxon>TCBD clade</taxon>
        <taxon>Bryopsidales</taxon>
        <taxon>Bryopsidineae</taxon>
        <taxon>Bryopsidaceae</taxon>
        <taxon>Pseudochlorodesmis</taxon>
    </lineage>
</organism>
<keyword evidence="4" id="KW-0699">rRNA-binding</keyword>
<name>A0A386AY19_9CHLO</name>
<dbReference type="InterPro" id="IPR000630">
    <property type="entry name" value="Ribosomal_uS8"/>
</dbReference>
<dbReference type="Gene3D" id="3.30.1370.30">
    <property type="match status" value="1"/>
</dbReference>
<keyword evidence="3 4" id="KW-0687">Ribonucleoprotein</keyword>
<geneLocation type="chloroplast" evidence="6"/>
<dbReference type="SUPFAM" id="SSF56047">
    <property type="entry name" value="Ribosomal protein S8"/>
    <property type="match status" value="1"/>
</dbReference>
<keyword evidence="6" id="KW-0150">Chloroplast</keyword>
<evidence type="ECO:0000256" key="4">
    <source>
        <dbReference type="HAMAP-Rule" id="MF_01302"/>
    </source>
</evidence>
<dbReference type="GO" id="GO:1990904">
    <property type="term" value="C:ribonucleoprotein complex"/>
    <property type="evidence" value="ECO:0007669"/>
    <property type="project" value="UniProtKB-KW"/>
</dbReference>
<dbReference type="AlphaFoldDB" id="A0A386AY19"/>
<dbReference type="GO" id="GO:0003735">
    <property type="term" value="F:structural constituent of ribosome"/>
    <property type="evidence" value="ECO:0007669"/>
    <property type="project" value="InterPro"/>
</dbReference>
<dbReference type="InterPro" id="IPR047863">
    <property type="entry name" value="Ribosomal_uS8_CS"/>
</dbReference>
<gene>
    <name evidence="4 6" type="primary">rps8</name>
</gene>
<dbReference type="NCBIfam" id="NF001109">
    <property type="entry name" value="PRK00136.1"/>
    <property type="match status" value="1"/>
</dbReference>
<dbReference type="FunFam" id="3.30.1490.10:FF:000001">
    <property type="entry name" value="30S ribosomal protein S8"/>
    <property type="match status" value="1"/>
</dbReference>
<evidence type="ECO:0000256" key="2">
    <source>
        <dbReference type="ARBA" id="ARBA00022980"/>
    </source>
</evidence>
<reference evidence="6" key="1">
    <citation type="submission" date="2018-07" db="EMBL/GenBank/DDBJ databases">
        <authorList>
            <person name="Quirk P.G."/>
            <person name="Krulwich T.A."/>
        </authorList>
    </citation>
    <scope>NUCLEOTIDE SEQUENCE</scope>
</reference>
<dbReference type="GO" id="GO:0009507">
    <property type="term" value="C:chloroplast"/>
    <property type="evidence" value="ECO:0007669"/>
    <property type="project" value="UniProtKB-SubCell"/>
</dbReference>
<evidence type="ECO:0000256" key="1">
    <source>
        <dbReference type="ARBA" id="ARBA00006471"/>
    </source>
</evidence>
<dbReference type="PANTHER" id="PTHR11758">
    <property type="entry name" value="40S RIBOSOMAL PROTEIN S15A"/>
    <property type="match status" value="1"/>
</dbReference>
<evidence type="ECO:0000256" key="5">
    <source>
        <dbReference type="RuleBase" id="RU003660"/>
    </source>
</evidence>
<evidence type="ECO:0000256" key="3">
    <source>
        <dbReference type="ARBA" id="ARBA00023274"/>
    </source>
</evidence>
<comment type="subcellular location">
    <subcellularLocation>
        <location evidence="4">Plastid</location>
        <location evidence="4">Chloroplast</location>
    </subcellularLocation>
</comment>
<dbReference type="Pfam" id="PF00410">
    <property type="entry name" value="Ribosomal_S8"/>
    <property type="match status" value="1"/>
</dbReference>
<comment type="subunit">
    <text evidence="4">Part of the 30S ribosomal subunit.</text>
</comment>
<dbReference type="GO" id="GO:0005840">
    <property type="term" value="C:ribosome"/>
    <property type="evidence" value="ECO:0007669"/>
    <property type="project" value="UniProtKB-KW"/>
</dbReference>